<proteinExistence type="predicted"/>
<gene>
    <name evidence="1" type="ORF">L6164_018326</name>
</gene>
<evidence type="ECO:0000313" key="1">
    <source>
        <dbReference type="EMBL" id="KAI4333534.1"/>
    </source>
</evidence>
<organism evidence="1 2">
    <name type="scientific">Bauhinia variegata</name>
    <name type="common">Purple orchid tree</name>
    <name type="synonym">Phanera variegata</name>
    <dbReference type="NCBI Taxonomy" id="167791"/>
    <lineage>
        <taxon>Eukaryota</taxon>
        <taxon>Viridiplantae</taxon>
        <taxon>Streptophyta</taxon>
        <taxon>Embryophyta</taxon>
        <taxon>Tracheophyta</taxon>
        <taxon>Spermatophyta</taxon>
        <taxon>Magnoliopsida</taxon>
        <taxon>eudicotyledons</taxon>
        <taxon>Gunneridae</taxon>
        <taxon>Pentapetalae</taxon>
        <taxon>rosids</taxon>
        <taxon>fabids</taxon>
        <taxon>Fabales</taxon>
        <taxon>Fabaceae</taxon>
        <taxon>Cercidoideae</taxon>
        <taxon>Cercideae</taxon>
        <taxon>Bauhiniinae</taxon>
        <taxon>Bauhinia</taxon>
    </lineage>
</organism>
<name>A0ACB9NCL6_BAUVA</name>
<dbReference type="EMBL" id="CM039432">
    <property type="protein sequence ID" value="KAI4333534.1"/>
    <property type="molecule type" value="Genomic_DNA"/>
</dbReference>
<accession>A0ACB9NCL6</accession>
<keyword evidence="2" id="KW-1185">Reference proteome</keyword>
<evidence type="ECO:0000313" key="2">
    <source>
        <dbReference type="Proteomes" id="UP000828941"/>
    </source>
</evidence>
<protein>
    <submittedName>
        <fullName evidence="1">Uncharacterized protein</fullName>
    </submittedName>
</protein>
<reference evidence="1 2" key="1">
    <citation type="journal article" date="2022" name="DNA Res.">
        <title>Chromosomal-level genome assembly of the orchid tree Bauhinia variegata (Leguminosae; Cercidoideae) supports the allotetraploid origin hypothesis of Bauhinia.</title>
        <authorList>
            <person name="Zhong Y."/>
            <person name="Chen Y."/>
            <person name="Zheng D."/>
            <person name="Pang J."/>
            <person name="Liu Y."/>
            <person name="Luo S."/>
            <person name="Meng S."/>
            <person name="Qian L."/>
            <person name="Wei D."/>
            <person name="Dai S."/>
            <person name="Zhou R."/>
        </authorList>
    </citation>
    <scope>NUCLEOTIDE SEQUENCE [LARGE SCALE GENOMIC DNA]</scope>
    <source>
        <strain evidence="1">BV-YZ2020</strain>
    </source>
</reference>
<sequence length="279" mass="32437">MENQELLTKAIGEIKRGCEFAHELLEILPKWNINEDAIHTPPFAEDLVRKILRSFTDTLMFLNTTKSEMPEEEISDKKVTPKSEDLEEISCKSLTTKNRRGTYKRKRTIQAWEKDTPTPTDDGYTWRKYGQKMTLNAKYLRNYYRCTHKYEQGCQAIKQIQRIQEKPPLYRTTYYGHHTCKTLLNPELILEPSDPNSTLISFNDTIQCKKDGHSFFPSIKREAKEEILDHDHQVIFGSSNHVTAVLSSTSTMESNWADLFSCVTIESVELDHVFDPFGF</sequence>
<dbReference type="Proteomes" id="UP000828941">
    <property type="component" value="Chromosome 7"/>
</dbReference>
<comment type="caution">
    <text evidence="1">The sequence shown here is derived from an EMBL/GenBank/DDBJ whole genome shotgun (WGS) entry which is preliminary data.</text>
</comment>